<dbReference type="Gene3D" id="2.10.90.10">
    <property type="entry name" value="Cystine-knot cytokines"/>
    <property type="match status" value="1"/>
</dbReference>
<dbReference type="GO" id="GO:0005576">
    <property type="term" value="C:extracellular region"/>
    <property type="evidence" value="ECO:0007669"/>
    <property type="project" value="UniProtKB-SubCell"/>
</dbReference>
<dbReference type="OrthoDB" id="6038945at2759"/>
<keyword evidence="3" id="KW-0964">Secreted</keyword>
<dbReference type="InterPro" id="IPR010345">
    <property type="entry name" value="IL-17_fam"/>
</dbReference>
<dbReference type="Pfam" id="PF06083">
    <property type="entry name" value="IL17"/>
    <property type="match status" value="1"/>
</dbReference>
<dbReference type="GO" id="GO:0005125">
    <property type="term" value="F:cytokine activity"/>
    <property type="evidence" value="ECO:0007669"/>
    <property type="project" value="InterPro"/>
</dbReference>
<name>A0A8C4WMF8_9SAUR</name>
<evidence type="ECO:0000256" key="3">
    <source>
        <dbReference type="ARBA" id="ARBA00022525"/>
    </source>
</evidence>
<protein>
    <submittedName>
        <fullName evidence="5">Uncharacterized protein</fullName>
    </submittedName>
</protein>
<evidence type="ECO:0000313" key="6">
    <source>
        <dbReference type="Proteomes" id="UP000694390"/>
    </source>
</evidence>
<keyword evidence="6" id="KW-1185">Reference proteome</keyword>
<sequence length="128" mass="14189">YRDLINPLCSNRVNEDLRRYPRRVLEAYCLCEGCLVDRQEDRSVQSEPFYQEVPVLPFANLVSSCGGRDLGYSQVGLAVFQLCRVLLSQRGPAAHGVLQGSLRLTPFLMQAERGPAHKVTGPGQDAPS</sequence>
<proteinExistence type="inferred from homology"/>
<dbReference type="Proteomes" id="UP000694390">
    <property type="component" value="Chromosome 14"/>
</dbReference>
<reference evidence="5" key="2">
    <citation type="submission" date="2025-08" db="UniProtKB">
        <authorList>
            <consortium name="Ensembl"/>
        </authorList>
    </citation>
    <scope>IDENTIFICATION</scope>
</reference>
<dbReference type="Ensembl" id="ENSGEVT00005020214.1">
    <property type="protein sequence ID" value="ENSGEVP00005019236.1"/>
    <property type="gene ID" value="ENSGEVG00005013648.1"/>
</dbReference>
<accession>A0A8C4WMF8</accession>
<organism evidence="5 6">
    <name type="scientific">Gopherus evgoodei</name>
    <name type="common">Goodes thornscrub tortoise</name>
    <dbReference type="NCBI Taxonomy" id="1825980"/>
    <lineage>
        <taxon>Eukaryota</taxon>
        <taxon>Metazoa</taxon>
        <taxon>Chordata</taxon>
        <taxon>Craniata</taxon>
        <taxon>Vertebrata</taxon>
        <taxon>Euteleostomi</taxon>
        <taxon>Archelosauria</taxon>
        <taxon>Testudinata</taxon>
        <taxon>Testudines</taxon>
        <taxon>Cryptodira</taxon>
        <taxon>Durocryptodira</taxon>
        <taxon>Testudinoidea</taxon>
        <taxon>Testudinidae</taxon>
        <taxon>Gopherus</taxon>
    </lineage>
</organism>
<evidence type="ECO:0000256" key="4">
    <source>
        <dbReference type="ARBA" id="ARBA00022729"/>
    </source>
</evidence>
<comment type="subcellular location">
    <subcellularLocation>
        <location evidence="1">Secreted</location>
    </subcellularLocation>
</comment>
<dbReference type="AlphaFoldDB" id="A0A8C4WMF8"/>
<reference evidence="5" key="1">
    <citation type="submission" date="2019-06" db="EMBL/GenBank/DDBJ databases">
        <title>G10K-VGP Goodes thornscrub tortoise genome, primary haplotype.</title>
        <authorList>
            <person name="Murphy B."/>
            <person name="Edwards T."/>
            <person name="Rhie A."/>
            <person name="Koren S."/>
            <person name="Phillippy A."/>
            <person name="Fedrigo O."/>
            <person name="Haase B."/>
            <person name="Mountcastle J."/>
            <person name="Lewin H."/>
            <person name="Damas J."/>
            <person name="Howe K."/>
            <person name="Formenti G."/>
            <person name="Myers G."/>
            <person name="Durbin R."/>
            <person name="Jarvis E.D."/>
        </authorList>
    </citation>
    <scope>NUCLEOTIDE SEQUENCE [LARGE SCALE GENOMIC DNA]</scope>
</reference>
<reference evidence="5" key="3">
    <citation type="submission" date="2025-09" db="UniProtKB">
        <authorList>
            <consortium name="Ensembl"/>
        </authorList>
    </citation>
    <scope>IDENTIFICATION</scope>
</reference>
<evidence type="ECO:0000256" key="2">
    <source>
        <dbReference type="ARBA" id="ARBA00007236"/>
    </source>
</evidence>
<keyword evidence="4" id="KW-0732">Signal</keyword>
<dbReference type="InterPro" id="IPR029034">
    <property type="entry name" value="Cystine-knot_cytokine"/>
</dbReference>
<evidence type="ECO:0000313" key="5">
    <source>
        <dbReference type="Ensembl" id="ENSGEVP00005019236.1"/>
    </source>
</evidence>
<evidence type="ECO:0000256" key="1">
    <source>
        <dbReference type="ARBA" id="ARBA00004613"/>
    </source>
</evidence>
<comment type="similarity">
    <text evidence="2">Belongs to the IL-17 family.</text>
</comment>
<dbReference type="SUPFAM" id="SSF57501">
    <property type="entry name" value="Cystine-knot cytokines"/>
    <property type="match status" value="1"/>
</dbReference>